<evidence type="ECO:0000256" key="1">
    <source>
        <dbReference type="ARBA" id="ARBA00001946"/>
    </source>
</evidence>
<reference evidence="13 14" key="2">
    <citation type="journal article" date="2022" name="Mol. Biol. Evol.">
        <title>Comparative Genomics Reveals Insights into the Divergent Evolution of Astigmatic Mites and Household Pest Adaptations.</title>
        <authorList>
            <person name="Xiong Q."/>
            <person name="Wan A.T."/>
            <person name="Liu X."/>
            <person name="Fung C.S."/>
            <person name="Xiao X."/>
            <person name="Malainual N."/>
            <person name="Hou J."/>
            <person name="Wang L."/>
            <person name="Wang M."/>
            <person name="Yang K.Y."/>
            <person name="Cui Y."/>
            <person name="Leung E.L."/>
            <person name="Nong W."/>
            <person name="Shin S.K."/>
            <person name="Au S.W."/>
            <person name="Jeong K.Y."/>
            <person name="Chew F.T."/>
            <person name="Hui J.H."/>
            <person name="Leung T.F."/>
            <person name="Tungtrongchitr A."/>
            <person name="Zhong N."/>
            <person name="Liu Z."/>
            <person name="Tsui S.K."/>
        </authorList>
    </citation>
    <scope>NUCLEOTIDE SEQUENCE [LARGE SCALE GENOMIC DNA]</scope>
    <source>
        <strain evidence="13">Derp</strain>
    </source>
</reference>
<dbReference type="EC" id="2.5.1.87" evidence="5"/>
<name>A0ABQ8JD04_DERPT</name>
<evidence type="ECO:0000256" key="6">
    <source>
        <dbReference type="ARBA" id="ARBA00022679"/>
    </source>
</evidence>
<comment type="caution">
    <text evidence="13">The sequence shown here is derived from an EMBL/GenBank/DDBJ whole genome shotgun (WGS) entry which is preliminary data.</text>
</comment>
<reference evidence="13 14" key="1">
    <citation type="journal article" date="2018" name="J. Allergy Clin. Immunol.">
        <title>High-quality assembly of Dermatophagoides pteronyssinus genome and transcriptome reveals a wide range of novel allergens.</title>
        <authorList>
            <person name="Liu X.Y."/>
            <person name="Yang K.Y."/>
            <person name="Wang M.Q."/>
            <person name="Kwok J.S."/>
            <person name="Zeng X."/>
            <person name="Yang Z."/>
            <person name="Xiao X.J."/>
            <person name="Lau C.P."/>
            <person name="Li Y."/>
            <person name="Huang Z.M."/>
            <person name="Ba J.G."/>
            <person name="Yim A.K."/>
            <person name="Ouyang C.Y."/>
            <person name="Ngai S.M."/>
            <person name="Chan T.F."/>
            <person name="Leung E.L."/>
            <person name="Liu L."/>
            <person name="Liu Z.G."/>
            <person name="Tsui S.K."/>
        </authorList>
    </citation>
    <scope>NUCLEOTIDE SEQUENCE [LARGE SCALE GENOMIC DNA]</scope>
    <source>
        <strain evidence="13">Derp</strain>
    </source>
</reference>
<evidence type="ECO:0000256" key="9">
    <source>
        <dbReference type="ARBA" id="ARBA00022842"/>
    </source>
</evidence>
<accession>A0ABQ8JD04</accession>
<dbReference type="Gene3D" id="3.40.1180.10">
    <property type="entry name" value="Decaprenyl diphosphate synthase-like"/>
    <property type="match status" value="1"/>
</dbReference>
<evidence type="ECO:0000256" key="8">
    <source>
        <dbReference type="ARBA" id="ARBA00022824"/>
    </source>
</evidence>
<keyword evidence="7" id="KW-0812">Transmembrane</keyword>
<keyword evidence="6" id="KW-0808">Transferase</keyword>
<evidence type="ECO:0000256" key="12">
    <source>
        <dbReference type="ARBA" id="ARBA00047353"/>
    </source>
</evidence>
<evidence type="ECO:0000256" key="10">
    <source>
        <dbReference type="ARBA" id="ARBA00022989"/>
    </source>
</evidence>
<keyword evidence="8" id="KW-0256">Endoplasmic reticulum</keyword>
<dbReference type="PANTHER" id="PTHR21528">
    <property type="entry name" value="DEHYDRODOLICHYL DIPHOSPHATE SYNTHASE COMPLEX SUBUNIT NUS1"/>
    <property type="match status" value="1"/>
</dbReference>
<evidence type="ECO:0000256" key="5">
    <source>
        <dbReference type="ARBA" id="ARBA00012596"/>
    </source>
</evidence>
<keyword evidence="11" id="KW-0472">Membrane</keyword>
<dbReference type="InterPro" id="IPR038887">
    <property type="entry name" value="Nus1/NgBR"/>
</dbReference>
<dbReference type="PANTHER" id="PTHR21528:SF0">
    <property type="entry name" value="DEHYDRODOLICHYL DIPHOSPHATE SYNTHASE COMPLEX SUBUNIT NUS1"/>
    <property type="match status" value="1"/>
</dbReference>
<evidence type="ECO:0000256" key="3">
    <source>
        <dbReference type="ARBA" id="ARBA00004922"/>
    </source>
</evidence>
<proteinExistence type="inferred from homology"/>
<keyword evidence="14" id="KW-1185">Reference proteome</keyword>
<organism evidence="13 14">
    <name type="scientific">Dermatophagoides pteronyssinus</name>
    <name type="common">European house dust mite</name>
    <dbReference type="NCBI Taxonomy" id="6956"/>
    <lineage>
        <taxon>Eukaryota</taxon>
        <taxon>Metazoa</taxon>
        <taxon>Ecdysozoa</taxon>
        <taxon>Arthropoda</taxon>
        <taxon>Chelicerata</taxon>
        <taxon>Arachnida</taxon>
        <taxon>Acari</taxon>
        <taxon>Acariformes</taxon>
        <taxon>Sarcoptiformes</taxon>
        <taxon>Astigmata</taxon>
        <taxon>Psoroptidia</taxon>
        <taxon>Analgoidea</taxon>
        <taxon>Pyroglyphidae</taxon>
        <taxon>Dermatophagoidinae</taxon>
        <taxon>Dermatophagoides</taxon>
    </lineage>
</organism>
<protein>
    <recommendedName>
        <fullName evidence="5">ditrans,polycis-polyprenyl diphosphate synthase [(2E,6E)-farnesyldiphosphate specific]</fullName>
        <ecNumber evidence="5">2.5.1.87</ecNumber>
    </recommendedName>
</protein>
<comment type="similarity">
    <text evidence="4">Belongs to the UPP synthase family.</text>
</comment>
<keyword evidence="9" id="KW-0460">Magnesium</keyword>
<comment type="subcellular location">
    <subcellularLocation>
        <location evidence="2">Endoplasmic reticulum membrane</location>
    </subcellularLocation>
</comment>
<comment type="catalytic activity">
    <reaction evidence="12">
        <text>n isopentenyl diphosphate + (2E,6E)-farnesyl diphosphate = a di-trans,poly-cis-polyprenyl diphosphate + n diphosphate</text>
        <dbReference type="Rhea" id="RHEA:53008"/>
        <dbReference type="Rhea" id="RHEA-COMP:19494"/>
        <dbReference type="ChEBI" id="CHEBI:33019"/>
        <dbReference type="ChEBI" id="CHEBI:128769"/>
        <dbReference type="ChEBI" id="CHEBI:136960"/>
        <dbReference type="ChEBI" id="CHEBI:175763"/>
        <dbReference type="EC" id="2.5.1.87"/>
    </reaction>
</comment>
<dbReference type="Proteomes" id="UP000887458">
    <property type="component" value="Unassembled WGS sequence"/>
</dbReference>
<evidence type="ECO:0000256" key="4">
    <source>
        <dbReference type="ARBA" id="ARBA00005432"/>
    </source>
</evidence>
<keyword evidence="10" id="KW-1133">Transmembrane helix</keyword>
<evidence type="ECO:0000256" key="2">
    <source>
        <dbReference type="ARBA" id="ARBA00004586"/>
    </source>
</evidence>
<evidence type="ECO:0000313" key="13">
    <source>
        <dbReference type="EMBL" id="KAH9420479.1"/>
    </source>
</evidence>
<comment type="pathway">
    <text evidence="3">Protein modification; protein glycosylation.</text>
</comment>
<dbReference type="EMBL" id="NJHN03000047">
    <property type="protein sequence ID" value="KAH9420479.1"/>
    <property type="molecule type" value="Genomic_DNA"/>
</dbReference>
<evidence type="ECO:0000256" key="7">
    <source>
        <dbReference type="ARBA" id="ARBA00022692"/>
    </source>
</evidence>
<gene>
    <name evidence="13" type="ORF">DERP_000905</name>
</gene>
<sequence length="238" mass="27908">MKEKNLHSFDSIDSIAVIDEDRTMPSIVNFVCRLMLILSHSLFWLLKLTNIYFINLYHHLRSHWINIDSQTKSNLSRVPMNLAICIGLEDSKKIDMNIIGQLLCWCQTLSIKTLTIYHYCDAFPELNNNTLNGIEVQTISLSSSHQSLIESVRKICQQKLPITSEQISQYLRQQGYYKFDDPDLLICFNGDQRSLQAFPPWQIRLTEIVFLQSHRLLNKSQFLYILKQFSRCEQRFGK</sequence>
<dbReference type="InterPro" id="IPR036424">
    <property type="entry name" value="UPP_synth-like_sf"/>
</dbReference>
<dbReference type="Pfam" id="PF01255">
    <property type="entry name" value="Prenyltransf"/>
    <property type="match status" value="1"/>
</dbReference>
<evidence type="ECO:0000313" key="14">
    <source>
        <dbReference type="Proteomes" id="UP000887458"/>
    </source>
</evidence>
<evidence type="ECO:0000256" key="11">
    <source>
        <dbReference type="ARBA" id="ARBA00023136"/>
    </source>
</evidence>
<comment type="cofactor">
    <cofactor evidence="1">
        <name>Mg(2+)</name>
        <dbReference type="ChEBI" id="CHEBI:18420"/>
    </cofactor>
</comment>
<dbReference type="InterPro" id="IPR001441">
    <property type="entry name" value="UPP_synth-like"/>
</dbReference>
<dbReference type="SUPFAM" id="SSF64005">
    <property type="entry name" value="Undecaprenyl diphosphate synthase"/>
    <property type="match status" value="1"/>
</dbReference>